<reference evidence="7 8" key="1">
    <citation type="submission" date="2024-09" db="EMBL/GenBank/DDBJ databases">
        <authorList>
            <person name="Sun Q."/>
            <person name="Mori K."/>
        </authorList>
    </citation>
    <scope>NUCLEOTIDE SEQUENCE [LARGE SCALE GENOMIC DNA]</scope>
    <source>
        <strain evidence="7 8">CCM 7659</strain>
    </source>
</reference>
<keyword evidence="8" id="KW-1185">Reference proteome</keyword>
<keyword evidence="3" id="KW-0479">Metal-binding</keyword>
<evidence type="ECO:0000313" key="8">
    <source>
        <dbReference type="Proteomes" id="UP001589700"/>
    </source>
</evidence>
<organism evidence="7 8">
    <name type="scientific">Dietzia aerolata</name>
    <dbReference type="NCBI Taxonomy" id="595984"/>
    <lineage>
        <taxon>Bacteria</taxon>
        <taxon>Bacillati</taxon>
        <taxon>Actinomycetota</taxon>
        <taxon>Actinomycetes</taxon>
        <taxon>Mycobacteriales</taxon>
        <taxon>Dietziaceae</taxon>
        <taxon>Dietzia</taxon>
    </lineage>
</organism>
<dbReference type="RefSeq" id="WP_338403647.1">
    <property type="nucleotide sequence ID" value="NZ_JAALDM010000319.1"/>
</dbReference>
<keyword evidence="5" id="KW-0560">Oxidoreductase</keyword>
<dbReference type="Gene3D" id="3.90.180.10">
    <property type="entry name" value="Medium-chain alcohol dehydrogenases, catalytic domain"/>
    <property type="match status" value="1"/>
</dbReference>
<evidence type="ECO:0000256" key="5">
    <source>
        <dbReference type="ARBA" id="ARBA00023002"/>
    </source>
</evidence>
<comment type="caution">
    <text evidence="7">The sequence shown here is derived from an EMBL/GenBank/DDBJ whole genome shotgun (WGS) entry which is preliminary data.</text>
</comment>
<proteinExistence type="inferred from homology"/>
<evidence type="ECO:0000313" key="7">
    <source>
        <dbReference type="EMBL" id="MFB9259853.1"/>
    </source>
</evidence>
<sequence>MGLAGVMAAKAAGCETIVAVDLVDERLELARELGATHTINSSTTENVSKEIRKTTGGLDLAMEAVGLEAVIRDALKSLRSPGIGATVGLQGFANPIAVDQSHLLMGRTLTGVIEGDADPHQLIPHLVDWWRAGIFPFDRLVSEYSFDDLATAIDDLRAGRVVKPILRMGPA</sequence>
<feature type="domain" description="Alcohol dehydrogenase-like C-terminal" evidence="6">
    <location>
        <begin position="2"/>
        <end position="124"/>
    </location>
</feature>
<evidence type="ECO:0000259" key="6">
    <source>
        <dbReference type="Pfam" id="PF00107"/>
    </source>
</evidence>
<dbReference type="EMBL" id="JBHMDY010000004">
    <property type="protein sequence ID" value="MFB9259853.1"/>
    <property type="molecule type" value="Genomic_DNA"/>
</dbReference>
<name>A0ABV5JQ53_9ACTN</name>
<accession>A0ABV5JQ53</accession>
<gene>
    <name evidence="7" type="ORF">ACFFVD_08570</name>
</gene>
<evidence type="ECO:0000256" key="2">
    <source>
        <dbReference type="ARBA" id="ARBA00008072"/>
    </source>
</evidence>
<dbReference type="Pfam" id="PF00107">
    <property type="entry name" value="ADH_zinc_N"/>
    <property type="match status" value="1"/>
</dbReference>
<dbReference type="InterPro" id="IPR036291">
    <property type="entry name" value="NAD(P)-bd_dom_sf"/>
</dbReference>
<dbReference type="PANTHER" id="PTHR43350:SF2">
    <property type="entry name" value="GROES-LIKE ZINC-BINDING ALCOHOL DEHYDROGENASE FAMILY PROTEIN"/>
    <property type="match status" value="1"/>
</dbReference>
<evidence type="ECO:0000256" key="3">
    <source>
        <dbReference type="ARBA" id="ARBA00022723"/>
    </source>
</evidence>
<dbReference type="PANTHER" id="PTHR43350">
    <property type="entry name" value="NAD-DEPENDENT ALCOHOL DEHYDROGENASE"/>
    <property type="match status" value="1"/>
</dbReference>
<evidence type="ECO:0000256" key="4">
    <source>
        <dbReference type="ARBA" id="ARBA00022833"/>
    </source>
</evidence>
<comment type="cofactor">
    <cofactor evidence="1">
        <name>Zn(2+)</name>
        <dbReference type="ChEBI" id="CHEBI:29105"/>
    </cofactor>
</comment>
<dbReference type="SUPFAM" id="SSF51735">
    <property type="entry name" value="NAD(P)-binding Rossmann-fold domains"/>
    <property type="match status" value="1"/>
</dbReference>
<dbReference type="Gene3D" id="3.40.50.720">
    <property type="entry name" value="NAD(P)-binding Rossmann-like Domain"/>
    <property type="match status" value="1"/>
</dbReference>
<evidence type="ECO:0000256" key="1">
    <source>
        <dbReference type="ARBA" id="ARBA00001947"/>
    </source>
</evidence>
<dbReference type="Proteomes" id="UP001589700">
    <property type="component" value="Unassembled WGS sequence"/>
</dbReference>
<dbReference type="InterPro" id="IPR013149">
    <property type="entry name" value="ADH-like_C"/>
</dbReference>
<comment type="similarity">
    <text evidence="2">Belongs to the zinc-containing alcohol dehydrogenase family.</text>
</comment>
<keyword evidence="4" id="KW-0862">Zinc</keyword>
<protein>
    <submittedName>
        <fullName evidence="7">Zinc-binding dehydrogenase</fullName>
    </submittedName>
</protein>